<proteinExistence type="predicted"/>
<name>A0ABQ2HJ07_9BACT</name>
<keyword evidence="1" id="KW-0812">Transmembrane</keyword>
<accession>A0ABQ2HJ07</accession>
<sequence length="147" mass="16534">MKINWKALIAAVYMSFVSMILLLVSMSAGQKIDLASADYYEEELQFQGKIDKTQRAAALTEPISWNVAEHHLEIHYPSVFSDSAISGKISLYCPSDDRNDRQFVVRAQNHGQALALTEIPAGRYKIQVDWRAGAQTYWNEGVVVIGR</sequence>
<reference evidence="3" key="1">
    <citation type="journal article" date="2019" name="Int. J. Syst. Evol. Microbiol.">
        <title>The Global Catalogue of Microorganisms (GCM) 10K type strain sequencing project: providing services to taxonomists for standard genome sequencing and annotation.</title>
        <authorList>
            <consortium name="The Broad Institute Genomics Platform"/>
            <consortium name="The Broad Institute Genome Sequencing Center for Infectious Disease"/>
            <person name="Wu L."/>
            <person name="Ma J."/>
        </authorList>
    </citation>
    <scope>NUCLEOTIDE SEQUENCE [LARGE SCALE GENOMIC DNA]</scope>
    <source>
        <strain evidence="3">CGMCC 1.6375</strain>
    </source>
</reference>
<dbReference type="RefSeq" id="WP_019945604.1">
    <property type="nucleotide sequence ID" value="NZ_BMLI01000001.1"/>
</dbReference>
<dbReference type="InterPro" id="IPR008620">
    <property type="entry name" value="FixH"/>
</dbReference>
<keyword evidence="1" id="KW-0472">Membrane</keyword>
<evidence type="ECO:0000256" key="1">
    <source>
        <dbReference type="SAM" id="Phobius"/>
    </source>
</evidence>
<dbReference type="Pfam" id="PF05751">
    <property type="entry name" value="FixH"/>
    <property type="match status" value="1"/>
</dbReference>
<protein>
    <submittedName>
        <fullName evidence="2">Cytochrome Cbb3 oxidase maturation protein CcoH</fullName>
    </submittedName>
</protein>
<comment type="caution">
    <text evidence="2">The sequence shown here is derived from an EMBL/GenBank/DDBJ whole genome shotgun (WGS) entry which is preliminary data.</text>
</comment>
<evidence type="ECO:0000313" key="2">
    <source>
        <dbReference type="EMBL" id="GGM83323.1"/>
    </source>
</evidence>
<keyword evidence="1" id="KW-1133">Transmembrane helix</keyword>
<dbReference type="EMBL" id="BMLI01000001">
    <property type="protein sequence ID" value="GGM83323.1"/>
    <property type="molecule type" value="Genomic_DNA"/>
</dbReference>
<evidence type="ECO:0000313" key="3">
    <source>
        <dbReference type="Proteomes" id="UP000632339"/>
    </source>
</evidence>
<dbReference type="Proteomes" id="UP000632339">
    <property type="component" value="Unassembled WGS sequence"/>
</dbReference>
<organism evidence="2 3">
    <name type="scientific">Dyadobacter beijingensis</name>
    <dbReference type="NCBI Taxonomy" id="365489"/>
    <lineage>
        <taxon>Bacteria</taxon>
        <taxon>Pseudomonadati</taxon>
        <taxon>Bacteroidota</taxon>
        <taxon>Cytophagia</taxon>
        <taxon>Cytophagales</taxon>
        <taxon>Spirosomataceae</taxon>
        <taxon>Dyadobacter</taxon>
    </lineage>
</organism>
<keyword evidence="3" id="KW-1185">Reference proteome</keyword>
<gene>
    <name evidence="2" type="primary">ccoH</name>
    <name evidence="2" type="ORF">GCM10010967_13800</name>
</gene>
<feature type="transmembrane region" description="Helical" evidence="1">
    <location>
        <begin position="7"/>
        <end position="26"/>
    </location>
</feature>